<evidence type="ECO:0000313" key="2">
    <source>
        <dbReference type="EMBL" id="AHA28046.1"/>
    </source>
</evidence>
<accession>U6B854</accession>
<dbReference type="STRING" id="1261131.lam_700"/>
<proteinExistence type="predicted"/>
<dbReference type="PATRIC" id="fig|1261131.3.peg.671"/>
<organism evidence="2 3">
    <name type="scientific">Candidatus Liberibacter americanus str. Sao Paulo</name>
    <dbReference type="NCBI Taxonomy" id="1261131"/>
    <lineage>
        <taxon>Bacteria</taxon>
        <taxon>Pseudomonadati</taxon>
        <taxon>Pseudomonadota</taxon>
        <taxon>Alphaproteobacteria</taxon>
        <taxon>Hyphomicrobiales</taxon>
        <taxon>Rhizobiaceae</taxon>
        <taxon>Liberibacter</taxon>
    </lineage>
</organism>
<gene>
    <name evidence="2" type="ORF">lam_700</name>
</gene>
<protein>
    <submittedName>
        <fullName evidence="2">Uncharacterized protein</fullName>
    </submittedName>
</protein>
<evidence type="ECO:0000256" key="1">
    <source>
        <dbReference type="SAM" id="Coils"/>
    </source>
</evidence>
<dbReference type="AlphaFoldDB" id="U6B854"/>
<dbReference type="HOGENOM" id="CLU_419611_0_0_5"/>
<dbReference type="eggNOG" id="COG1196">
    <property type="taxonomic scope" value="Bacteria"/>
</dbReference>
<dbReference type="EMBL" id="CP006604">
    <property type="protein sequence ID" value="AHA28046.1"/>
    <property type="molecule type" value="Genomic_DNA"/>
</dbReference>
<keyword evidence="1" id="KW-0175">Coiled coil</keyword>
<evidence type="ECO:0000313" key="3">
    <source>
        <dbReference type="Proteomes" id="UP000017862"/>
    </source>
</evidence>
<dbReference type="KEGG" id="lar:lam_700"/>
<dbReference type="Proteomes" id="UP000017862">
    <property type="component" value="Chromosome"/>
</dbReference>
<feature type="coiled-coil region" evidence="1">
    <location>
        <begin position="149"/>
        <end position="183"/>
    </location>
</feature>
<keyword evidence="3" id="KW-1185">Reference proteome</keyword>
<sequence length="653" mass="73578">MIQNFEQNKSVSYCLLSSDADFIIPWGVKDPLFIHAEITADEGVMHELAPEADFEVDTEDGVLKLISNNYASSNSVLTIFEGKRQKLKVYDRDDKKSPHSLVRESDLDPIHSRLDIVDALHVKTEDIAQKIETVESGIKDKLQEKGEKLQSLATKTDKIEQKIEAKEEKIQSLTAKTDETAQQVQSLSAYTEGFCKKVDQIDLSKIEGLDPKTREYLKGIQSQLNRHNLSLRYDDSCNINPAIDFNNGAGKLAAQIYMDLDSKFQALAIGAVGDDKVYRAYIKLYKDKDVYINGQKFIGGSDPSIFDEITRRLMPTFLGLLNGRTGVKCAVLKPGLEYKLWSTISGDFIDYWETPSENSSGYLSTAASLSLSISDEDKAKTWRIIGRTRSNYFDRWYWLQEVIDPESTVAIKTVSTSTLKDNFVDLQTMQSRMNNLVDTTTLDTRLQTLDNKLQAVEKSISATVSGNIITLKQELEAMEKKFKELEPLKEYFSPTGNLVLKQKAEAHTPSITFKDMQGKDTHYVFSRGDKLNIVVAGQDGDLGNRISISPRDIKFNDHTIDEIIKESLKHRTGVFGAELKGGKTYRLWDLVSGSEIVAWKYPCEDSSGYKHGGSNALMPSAENKAKTWRVFGISEWDHHGNKTYWLQEEITNG</sequence>
<reference evidence="2 3" key="1">
    <citation type="journal article" date="2014" name="Mol. Plant Microbe Interact.">
        <title>The complete genome sequence of Candidatus Liberibacter americanus, associated with citrus Huanglongbing.</title>
        <authorList>
            <person name="Wulff N.A."/>
            <person name="Zhang S."/>
            <person name="Setubal J.C."/>
            <person name="Almeida N.F."/>
            <person name="Martins E.C."/>
            <person name="Harakava R."/>
            <person name="Kumar D."/>
            <person name="Rangel L.T."/>
            <person name="Foissac X."/>
            <person name="Bove J."/>
            <person name="Gabriel D.W."/>
        </authorList>
    </citation>
    <scope>NUCLEOTIDE SEQUENCE [LARGE SCALE GENOMIC DNA]</scope>
    <source>
        <strain evidence="2 3">Sao Paulo</strain>
    </source>
</reference>
<dbReference type="RefSeq" id="WP_007557559.1">
    <property type="nucleotide sequence ID" value="NC_022793.1"/>
</dbReference>
<name>U6B854_9HYPH</name>